<evidence type="ECO:0000313" key="5">
    <source>
        <dbReference type="Proteomes" id="UP000242958"/>
    </source>
</evidence>
<reference evidence="4" key="2">
    <citation type="submission" date="2016-01" db="EMBL/GenBank/DDBJ databases">
        <authorList>
            <person name="Mitreva M."/>
            <person name="Pepin K.H."/>
            <person name="Mihindukulasuriya K.A."/>
            <person name="Fulton R."/>
            <person name="Fronick C."/>
            <person name="O'Laughlin M."/>
            <person name="Miner T."/>
            <person name="Herter B."/>
            <person name="Rosa B.A."/>
            <person name="Cordes M."/>
            <person name="Tomlinson C."/>
            <person name="Wollam A."/>
            <person name="Palsikar V.B."/>
            <person name="Mardis E.R."/>
            <person name="Wilson R.K."/>
        </authorList>
    </citation>
    <scope>NUCLEOTIDE SEQUENCE [LARGE SCALE GENOMIC DNA]</scope>
    <source>
        <strain evidence="4">KA00182</strain>
    </source>
</reference>
<dbReference type="Pfam" id="PF09527">
    <property type="entry name" value="ATPase_gene1"/>
    <property type="match status" value="1"/>
</dbReference>
<dbReference type="Proteomes" id="UP000242958">
    <property type="component" value="Unassembled WGS sequence"/>
</dbReference>
<feature type="transmembrane region" description="Helical" evidence="1">
    <location>
        <begin position="55"/>
        <end position="74"/>
    </location>
</feature>
<evidence type="ECO:0000313" key="4">
    <source>
        <dbReference type="Proteomes" id="UP000070160"/>
    </source>
</evidence>
<reference evidence="3 5" key="3">
    <citation type="submission" date="2017-05" db="EMBL/GenBank/DDBJ databases">
        <authorList>
            <person name="Song R."/>
            <person name="Chenine A.L."/>
            <person name="Ruprecht R.M."/>
        </authorList>
    </citation>
    <scope>NUCLEOTIDE SEQUENCE [LARGE SCALE GENOMIC DNA]</scope>
    <source>
        <strain evidence="3 5">KA00229</strain>
    </source>
</reference>
<dbReference type="Proteomes" id="UP000070160">
    <property type="component" value="Unassembled WGS sequence"/>
</dbReference>
<dbReference type="PATRIC" id="fig|1588748.3.peg.693"/>
<dbReference type="AlphaFoldDB" id="A0A134CHW3"/>
<evidence type="ECO:0000313" key="2">
    <source>
        <dbReference type="EMBL" id="KXB91707.1"/>
    </source>
</evidence>
<proteinExistence type="predicted"/>
<evidence type="ECO:0000256" key="1">
    <source>
        <dbReference type="SAM" id="Phobius"/>
    </source>
</evidence>
<dbReference type="RefSeq" id="WP_007393113.1">
    <property type="nucleotide sequence ID" value="NZ_KQ960941.1"/>
</dbReference>
<comment type="caution">
    <text evidence="2">The sequence shown here is derived from an EMBL/GenBank/DDBJ whole genome shotgun (WGS) entry which is preliminary data.</text>
</comment>
<evidence type="ECO:0000313" key="3">
    <source>
        <dbReference type="EMBL" id="PNH22360.1"/>
    </source>
</evidence>
<organism evidence="2 4">
    <name type="scientific">Megasphaera hutchinsoni</name>
    <dbReference type="NCBI Taxonomy" id="1588748"/>
    <lineage>
        <taxon>Bacteria</taxon>
        <taxon>Bacillati</taxon>
        <taxon>Bacillota</taxon>
        <taxon>Negativicutes</taxon>
        <taxon>Veillonellales</taxon>
        <taxon>Veillonellaceae</taxon>
        <taxon>Megasphaera</taxon>
    </lineage>
</organism>
<sequence length="92" mass="10313">MEKKKKQTANTTQKGRSEWLALCMTMSAFGFTLFGSIGIGIALGCVIERYFHISPWGSISGGLFGSFFGFYSLYRQAIREIERDAKEKKGET</sequence>
<keyword evidence="1" id="KW-1133">Transmembrane helix</keyword>
<protein>
    <recommendedName>
        <fullName evidence="6">ATP synthase protein I</fullName>
    </recommendedName>
</protein>
<accession>A0A134CHW3</accession>
<keyword evidence="1" id="KW-0812">Transmembrane</keyword>
<evidence type="ECO:0008006" key="6">
    <source>
        <dbReference type="Google" id="ProtNLM"/>
    </source>
</evidence>
<dbReference type="STRING" id="1588748.HMPREF3182_00730"/>
<keyword evidence="4" id="KW-1185">Reference proteome</keyword>
<reference evidence="2" key="1">
    <citation type="submission" date="2016-01" db="EMBL/GenBank/DDBJ databases">
        <authorList>
            <person name="Oliw E.H."/>
        </authorList>
    </citation>
    <scope>NUCLEOTIDE SEQUENCE [LARGE SCALE GENOMIC DNA]</scope>
    <source>
        <strain evidence="2">KA00182</strain>
    </source>
</reference>
<dbReference type="EMBL" id="LSDT01000028">
    <property type="protein sequence ID" value="KXB91707.1"/>
    <property type="molecule type" value="Genomic_DNA"/>
</dbReference>
<gene>
    <name evidence="3" type="ORF">CAL30_01900</name>
    <name evidence="2" type="ORF">HMPREF3182_00730</name>
</gene>
<keyword evidence="1" id="KW-0472">Membrane</keyword>
<feature type="transmembrane region" description="Helical" evidence="1">
    <location>
        <begin position="20"/>
        <end position="43"/>
    </location>
</feature>
<name>A0A134CHW3_9FIRM</name>
<dbReference type="InterPro" id="IPR032820">
    <property type="entry name" value="ATPase_put"/>
</dbReference>
<accession>A0A2J8BC62</accession>
<dbReference type="EMBL" id="NFMF01000002">
    <property type="protein sequence ID" value="PNH22360.1"/>
    <property type="molecule type" value="Genomic_DNA"/>
</dbReference>